<dbReference type="PANTHER" id="PTHR30349:SF64">
    <property type="entry name" value="PROPHAGE INTEGRASE INTD-RELATED"/>
    <property type="match status" value="1"/>
</dbReference>
<gene>
    <name evidence="3" type="ORF">FBF37_02205</name>
</gene>
<dbReference type="InterPro" id="IPR050090">
    <property type="entry name" value="Tyrosine_recombinase_XerCD"/>
</dbReference>
<dbReference type="Pfam" id="PF00589">
    <property type="entry name" value="Phage_integrase"/>
    <property type="match status" value="1"/>
</dbReference>
<keyword evidence="4" id="KW-1185">Reference proteome</keyword>
<dbReference type="EMBL" id="CP040004">
    <property type="protein sequence ID" value="QCT42274.1"/>
    <property type="molecule type" value="Genomic_DNA"/>
</dbReference>
<evidence type="ECO:0000313" key="4">
    <source>
        <dbReference type="Proteomes" id="UP000310639"/>
    </source>
</evidence>
<dbReference type="GO" id="GO:0003677">
    <property type="term" value="F:DNA binding"/>
    <property type="evidence" value="ECO:0007669"/>
    <property type="project" value="InterPro"/>
</dbReference>
<dbReference type="Gene3D" id="1.10.443.10">
    <property type="entry name" value="Intergrase catalytic core"/>
    <property type="match status" value="1"/>
</dbReference>
<dbReference type="KEGG" id="nft:FBF37_02205"/>
<accession>A0A4P9A381</accession>
<evidence type="ECO:0000313" key="3">
    <source>
        <dbReference type="EMBL" id="QCT42274.1"/>
    </source>
</evidence>
<dbReference type="PANTHER" id="PTHR30349">
    <property type="entry name" value="PHAGE INTEGRASE-RELATED"/>
    <property type="match status" value="1"/>
</dbReference>
<dbReference type="SUPFAM" id="SSF56349">
    <property type="entry name" value="DNA breaking-rejoining enzymes"/>
    <property type="match status" value="1"/>
</dbReference>
<proteinExistence type="predicted"/>
<dbReference type="GO" id="GO:0006310">
    <property type="term" value="P:DNA recombination"/>
    <property type="evidence" value="ECO:0007669"/>
    <property type="project" value="UniProtKB-KW"/>
</dbReference>
<feature type="domain" description="Tyr recombinase" evidence="2">
    <location>
        <begin position="1"/>
        <end position="136"/>
    </location>
</feature>
<name>A0A4P9A381_9BACT</name>
<dbReference type="InterPro" id="IPR011010">
    <property type="entry name" value="DNA_brk_join_enz"/>
</dbReference>
<reference evidence="3 4" key="1">
    <citation type="submission" date="2019-04" db="EMBL/GenBank/DDBJ databases">
        <title>Saccharibacteria TM7 genomes.</title>
        <authorList>
            <person name="Bor B."/>
            <person name="He X."/>
            <person name="Chen T."/>
            <person name="Dewhirst F.E."/>
        </authorList>
    </citation>
    <scope>NUCLEOTIDE SEQUENCE [LARGE SCALE GENOMIC DNA]</scope>
    <source>
        <strain evidence="3 4">BB001</strain>
    </source>
</reference>
<dbReference type="InterPro" id="IPR013762">
    <property type="entry name" value="Integrase-like_cat_sf"/>
</dbReference>
<protein>
    <recommendedName>
        <fullName evidence="2">Tyr recombinase domain-containing protein</fullName>
    </recommendedName>
</protein>
<organism evidence="3 4">
    <name type="scientific">Candidatus Nanosynbacter featherlites</name>
    <dbReference type="NCBI Taxonomy" id="2572088"/>
    <lineage>
        <taxon>Bacteria</taxon>
        <taxon>Candidatus Saccharimonadota</taxon>
        <taxon>Candidatus Saccharimonadia</taxon>
        <taxon>Candidatus Nanosynbacterales</taxon>
        <taxon>Candidatus Nanosynbacteraceae</taxon>
        <taxon>Candidatus Nanosynbacter</taxon>
    </lineage>
</organism>
<dbReference type="AlphaFoldDB" id="A0A4P9A381"/>
<dbReference type="RefSeq" id="WP_138079066.1">
    <property type="nucleotide sequence ID" value="NZ_CP040004.1"/>
</dbReference>
<evidence type="ECO:0000259" key="2">
    <source>
        <dbReference type="PROSITE" id="PS51898"/>
    </source>
</evidence>
<sequence length="162" mass="18443">MHIRQQVYLVGHESKIGSLKTRTSARDLPLLLSIKQELQAEYERWLYPDGDELLYLTKKDNPIDGRSFIKTFKDAARKVGLKEITLHEIRHSVATMLKEANVSAKDAQVILEHSSITTTLQIYTHSTETEKSNALLAVTDKIYNKHNDNDQAKNILIDDKGV</sequence>
<dbReference type="Proteomes" id="UP000310639">
    <property type="component" value="Chromosome"/>
</dbReference>
<keyword evidence="1" id="KW-0233">DNA recombination</keyword>
<dbReference type="GO" id="GO:0015074">
    <property type="term" value="P:DNA integration"/>
    <property type="evidence" value="ECO:0007669"/>
    <property type="project" value="InterPro"/>
</dbReference>
<evidence type="ECO:0000256" key="1">
    <source>
        <dbReference type="ARBA" id="ARBA00023172"/>
    </source>
</evidence>
<dbReference type="InterPro" id="IPR002104">
    <property type="entry name" value="Integrase_catalytic"/>
</dbReference>
<dbReference type="OrthoDB" id="9805859at2"/>
<dbReference type="PROSITE" id="PS51898">
    <property type="entry name" value="TYR_RECOMBINASE"/>
    <property type="match status" value="1"/>
</dbReference>